<dbReference type="Proteomes" id="UP000039217">
    <property type="component" value="Unassembled WGS sequence"/>
</dbReference>
<evidence type="ECO:0000256" key="1">
    <source>
        <dbReference type="SAM" id="MobiDB-lite"/>
    </source>
</evidence>
<dbReference type="EMBL" id="CGCX01000269">
    <property type="protein sequence ID" value="CFR71396.1"/>
    <property type="molecule type" value="Genomic_DNA"/>
</dbReference>
<organism evidence="3 4">
    <name type="scientific">Mycobacterium tuberculosis</name>
    <dbReference type="NCBI Taxonomy" id="1773"/>
    <lineage>
        <taxon>Bacteria</taxon>
        <taxon>Bacillati</taxon>
        <taxon>Actinomycetota</taxon>
        <taxon>Actinomycetes</taxon>
        <taxon>Mycobacteriales</taxon>
        <taxon>Mycobacteriaceae</taxon>
        <taxon>Mycobacterium</taxon>
        <taxon>Mycobacterium tuberculosis complex</taxon>
    </lineage>
</organism>
<evidence type="ECO:0000313" key="2">
    <source>
        <dbReference type="EMBL" id="CFR71396.1"/>
    </source>
</evidence>
<gene>
    <name evidence="2" type="ORF">ERS007657_00999</name>
    <name evidence="3" type="ORF">ERS007661_04140</name>
</gene>
<feature type="region of interest" description="Disordered" evidence="1">
    <location>
        <begin position="32"/>
        <end position="88"/>
    </location>
</feature>
<evidence type="ECO:0000313" key="3">
    <source>
        <dbReference type="EMBL" id="CNW61513.1"/>
    </source>
</evidence>
<dbReference type="EMBL" id="CQQC01002217">
    <property type="protein sequence ID" value="CNW61513.1"/>
    <property type="molecule type" value="Genomic_DNA"/>
</dbReference>
<sequence>MIGGSTESTRRALVKESNATRAICSWVHLPESSPNRACSPAIDTESGHSGATVYGSVWRDSTRRSVPAEDFPKPYTSAVSTSPVSSLM</sequence>
<dbReference type="AlphaFoldDB" id="A0A655FZ73"/>
<reference evidence="4 5" key="1">
    <citation type="submission" date="2015-03" db="EMBL/GenBank/DDBJ databases">
        <authorList>
            <consortium name="Pathogen Informatics"/>
        </authorList>
    </citation>
    <scope>NUCLEOTIDE SEQUENCE [LARGE SCALE GENOMIC DNA]</scope>
    <source>
        <strain evidence="2 5">C09601061</strain>
        <strain evidence="3 4">D00501624</strain>
    </source>
</reference>
<evidence type="ECO:0000313" key="4">
    <source>
        <dbReference type="Proteomes" id="UP000039217"/>
    </source>
</evidence>
<dbReference type="Proteomes" id="UP000046680">
    <property type="component" value="Unassembled WGS sequence"/>
</dbReference>
<protein>
    <submittedName>
        <fullName evidence="3">Uncharacterized protein</fullName>
    </submittedName>
</protein>
<accession>A0A655FZ73</accession>
<evidence type="ECO:0000313" key="5">
    <source>
        <dbReference type="Proteomes" id="UP000046680"/>
    </source>
</evidence>
<feature type="compositionally biased region" description="Basic and acidic residues" evidence="1">
    <location>
        <begin position="60"/>
        <end position="72"/>
    </location>
</feature>
<feature type="compositionally biased region" description="Polar residues" evidence="1">
    <location>
        <begin position="77"/>
        <end position="88"/>
    </location>
</feature>
<name>A0A655FZ73_MYCTX</name>
<proteinExistence type="predicted"/>